<keyword evidence="1" id="KW-0472">Membrane</keyword>
<gene>
    <name evidence="2" type="ORF">CYMTET_20798</name>
</gene>
<evidence type="ECO:0000313" key="2">
    <source>
        <dbReference type="EMBL" id="KAK3270820.1"/>
    </source>
</evidence>
<organism evidence="2 3">
    <name type="scientific">Cymbomonas tetramitiformis</name>
    <dbReference type="NCBI Taxonomy" id="36881"/>
    <lineage>
        <taxon>Eukaryota</taxon>
        <taxon>Viridiplantae</taxon>
        <taxon>Chlorophyta</taxon>
        <taxon>Pyramimonadophyceae</taxon>
        <taxon>Pyramimonadales</taxon>
        <taxon>Pyramimonadaceae</taxon>
        <taxon>Cymbomonas</taxon>
    </lineage>
</organism>
<sequence>MFYVKRRQESPAEACTQRFRHLRAPCLTVTRTDPYGTDPVFLPGTSLFRADLQDDMNKYYNTSDGSEMINPHTGSPYSFAPRQLPGYENGQPFMLDTRLGAYRAQQVYTFLEEGQLVNDGVTEIEANVMTWNSQVQSWSVVRLRWFRAKNANWQLDHELYNLQVTYWNMRSVRGTLWLLLHVVWVLVSVAVFEREARKLRPGVLEMRYPTIEGYLLQLWLYMTTMENLLAVLGASMQLIVVSMSMTYHSMMLLVVRVEPHYEVYHNLYADANYFLPALAVQQVKPRRHGIH</sequence>
<dbReference type="EMBL" id="LGRX02010176">
    <property type="protein sequence ID" value="KAK3270820.1"/>
    <property type="molecule type" value="Genomic_DNA"/>
</dbReference>
<proteinExistence type="predicted"/>
<feature type="transmembrane region" description="Helical" evidence="1">
    <location>
        <begin position="175"/>
        <end position="192"/>
    </location>
</feature>
<feature type="transmembrane region" description="Helical" evidence="1">
    <location>
        <begin position="218"/>
        <end position="241"/>
    </location>
</feature>
<keyword evidence="1" id="KW-1133">Transmembrane helix</keyword>
<protein>
    <submittedName>
        <fullName evidence="2">Uncharacterized protein</fullName>
    </submittedName>
</protein>
<reference evidence="2 3" key="1">
    <citation type="journal article" date="2015" name="Genome Biol. Evol.">
        <title>Comparative Genomics of a Bacterivorous Green Alga Reveals Evolutionary Causalities and Consequences of Phago-Mixotrophic Mode of Nutrition.</title>
        <authorList>
            <person name="Burns J.A."/>
            <person name="Paasch A."/>
            <person name="Narechania A."/>
            <person name="Kim E."/>
        </authorList>
    </citation>
    <scope>NUCLEOTIDE SEQUENCE [LARGE SCALE GENOMIC DNA]</scope>
    <source>
        <strain evidence="2 3">PLY_AMNH</strain>
    </source>
</reference>
<evidence type="ECO:0000256" key="1">
    <source>
        <dbReference type="SAM" id="Phobius"/>
    </source>
</evidence>
<comment type="caution">
    <text evidence="2">The sequence shown here is derived from an EMBL/GenBank/DDBJ whole genome shotgun (WGS) entry which is preliminary data.</text>
</comment>
<name>A0AAE0G3C8_9CHLO</name>
<accession>A0AAE0G3C8</accession>
<dbReference type="AlphaFoldDB" id="A0AAE0G3C8"/>
<keyword evidence="1" id="KW-0812">Transmembrane</keyword>
<keyword evidence="3" id="KW-1185">Reference proteome</keyword>
<evidence type="ECO:0000313" key="3">
    <source>
        <dbReference type="Proteomes" id="UP001190700"/>
    </source>
</evidence>
<dbReference type="Proteomes" id="UP001190700">
    <property type="component" value="Unassembled WGS sequence"/>
</dbReference>